<keyword evidence="1" id="KW-0812">Transmembrane</keyword>
<feature type="transmembrane region" description="Helical" evidence="1">
    <location>
        <begin position="44"/>
        <end position="64"/>
    </location>
</feature>
<reference evidence="3" key="1">
    <citation type="submission" date="2017-08" db="EMBL/GenBank/DDBJ databases">
        <title>A dynamic microbial community with high functional redundancy inhabits the cold, oxic subseafloor aquifer.</title>
        <authorList>
            <person name="Tully B.J."/>
            <person name="Wheat C.G."/>
            <person name="Glazer B.T."/>
            <person name="Huber J.A."/>
        </authorList>
    </citation>
    <scope>NUCLEOTIDE SEQUENCE [LARGE SCALE GENOMIC DNA]</scope>
</reference>
<dbReference type="AlphaFoldDB" id="A0A2A5ASA3"/>
<evidence type="ECO:0000313" key="3">
    <source>
        <dbReference type="Proteomes" id="UP000218327"/>
    </source>
</evidence>
<sequence>MESPNTKWTRLINVIFTALQALGTLSAIGAIFANIDILFSRYNLLLIGLSLLIYILVIEVARRVLKYVIYDVSLLPLRPEKRLIGFAGFALLLLTVGLIALPINWMVQQREEGVAKKKHNEGIIAGYPEAMEQLPDLKSSVESCLKTREEAILKEQRYECDKKKGKVRADYNFCMSLTSINTHASCIYDYDYTTIDCSDDSLKNTRRSLLKFKYYQEECSESADEYERLQTIIQEYMALEE</sequence>
<protein>
    <submittedName>
        <fullName evidence="2">Uncharacterized protein</fullName>
    </submittedName>
</protein>
<proteinExistence type="predicted"/>
<gene>
    <name evidence="2" type="ORF">COA96_15020</name>
</gene>
<name>A0A2A5ASA3_9GAMM</name>
<dbReference type="Proteomes" id="UP000218327">
    <property type="component" value="Unassembled WGS sequence"/>
</dbReference>
<evidence type="ECO:0000313" key="2">
    <source>
        <dbReference type="EMBL" id="PCJ22010.1"/>
    </source>
</evidence>
<dbReference type="EMBL" id="NVVJ01000068">
    <property type="protein sequence ID" value="PCJ22010.1"/>
    <property type="molecule type" value="Genomic_DNA"/>
</dbReference>
<feature type="transmembrane region" description="Helical" evidence="1">
    <location>
        <begin position="84"/>
        <end position="107"/>
    </location>
</feature>
<organism evidence="2 3">
    <name type="scientific">SAR86 cluster bacterium</name>
    <dbReference type="NCBI Taxonomy" id="2030880"/>
    <lineage>
        <taxon>Bacteria</taxon>
        <taxon>Pseudomonadati</taxon>
        <taxon>Pseudomonadota</taxon>
        <taxon>Gammaproteobacteria</taxon>
        <taxon>SAR86 cluster</taxon>
    </lineage>
</organism>
<keyword evidence="1" id="KW-0472">Membrane</keyword>
<accession>A0A2A5ASA3</accession>
<comment type="caution">
    <text evidence="2">The sequence shown here is derived from an EMBL/GenBank/DDBJ whole genome shotgun (WGS) entry which is preliminary data.</text>
</comment>
<feature type="transmembrane region" description="Helical" evidence="1">
    <location>
        <begin position="12"/>
        <end position="32"/>
    </location>
</feature>
<evidence type="ECO:0000256" key="1">
    <source>
        <dbReference type="SAM" id="Phobius"/>
    </source>
</evidence>
<keyword evidence="1" id="KW-1133">Transmembrane helix</keyword>